<evidence type="ECO:0000313" key="2">
    <source>
        <dbReference type="EMBL" id="QOL81067.1"/>
    </source>
</evidence>
<dbReference type="EMBL" id="CP045201">
    <property type="protein sequence ID" value="QOL81067.1"/>
    <property type="molecule type" value="Genomic_DNA"/>
</dbReference>
<feature type="transmembrane region" description="Helical" evidence="1">
    <location>
        <begin position="164"/>
        <end position="183"/>
    </location>
</feature>
<dbReference type="Proteomes" id="UP000594118">
    <property type="component" value="Chromosome"/>
</dbReference>
<accession>A0A7L9WMV7</accession>
<dbReference type="AlphaFoldDB" id="A0A7L9WMV7"/>
<feature type="transmembrane region" description="Helical" evidence="1">
    <location>
        <begin position="133"/>
        <end position="158"/>
    </location>
</feature>
<dbReference type="RefSeq" id="WP_193083384.1">
    <property type="nucleotide sequence ID" value="NZ_CP045201.1"/>
</dbReference>
<sequence length="220" mass="24215">MHENDFRVTFGGMTCAAPPEELTYTVRPALLRRGQEWRLRANQLSGPQGGLDLATVREAALIQMRIAGVRIIRLDLVGPQTSARIQLTTSVAPHPVDAAQQSYLTLISEIGTRLSVAVPELTYRMEASRRVRLMTFVLGALVVLGGIGLTGLAFLTYVDHWPSLLASLPLLVVMKLFGAVLMYRSWPLRRSETFAIATLPFILWTMGGPRPEIIPPDPTA</sequence>
<gene>
    <name evidence="2" type="ORF">F3W81_09730</name>
</gene>
<dbReference type="KEGG" id="pshq:F3W81_09730"/>
<protein>
    <submittedName>
        <fullName evidence="2">Uncharacterized protein</fullName>
    </submittedName>
</protein>
<keyword evidence="1" id="KW-1133">Transmembrane helix</keyword>
<name>A0A7L9WMV7_9RHOB</name>
<evidence type="ECO:0000313" key="3">
    <source>
        <dbReference type="Proteomes" id="UP000594118"/>
    </source>
</evidence>
<organism evidence="2 3">
    <name type="scientific">Pseudooceanicola spongiae</name>
    <dbReference type="NCBI Taxonomy" id="2613965"/>
    <lineage>
        <taxon>Bacteria</taxon>
        <taxon>Pseudomonadati</taxon>
        <taxon>Pseudomonadota</taxon>
        <taxon>Alphaproteobacteria</taxon>
        <taxon>Rhodobacterales</taxon>
        <taxon>Paracoccaceae</taxon>
        <taxon>Pseudooceanicola</taxon>
    </lineage>
</organism>
<proteinExistence type="predicted"/>
<keyword evidence="3" id="KW-1185">Reference proteome</keyword>
<evidence type="ECO:0000256" key="1">
    <source>
        <dbReference type="SAM" id="Phobius"/>
    </source>
</evidence>
<keyword evidence="1" id="KW-0472">Membrane</keyword>
<reference evidence="2 3" key="1">
    <citation type="submission" date="2019-10" db="EMBL/GenBank/DDBJ databases">
        <title>Pseudopuniceibacterium sp. HQ09 islated from Antarctica.</title>
        <authorList>
            <person name="Liao L."/>
            <person name="Su S."/>
            <person name="Chen B."/>
            <person name="Yu Y."/>
        </authorList>
    </citation>
    <scope>NUCLEOTIDE SEQUENCE [LARGE SCALE GENOMIC DNA]</scope>
    <source>
        <strain evidence="2 3">HQ09</strain>
    </source>
</reference>
<keyword evidence="1" id="KW-0812">Transmembrane</keyword>